<name>A0A495WZJ1_9PSEU</name>
<protein>
    <recommendedName>
        <fullName evidence="4">Holin</fullName>
    </recommendedName>
</protein>
<gene>
    <name evidence="2" type="ORF">DFJ66_0290</name>
</gene>
<dbReference type="EMBL" id="RBXR01000001">
    <property type="protein sequence ID" value="RKT67122.1"/>
    <property type="molecule type" value="Genomic_DNA"/>
</dbReference>
<keyword evidence="1" id="KW-0812">Transmembrane</keyword>
<feature type="transmembrane region" description="Helical" evidence="1">
    <location>
        <begin position="29"/>
        <end position="49"/>
    </location>
</feature>
<dbReference type="AlphaFoldDB" id="A0A495WZJ1"/>
<keyword evidence="3" id="KW-1185">Reference proteome</keyword>
<proteinExistence type="predicted"/>
<evidence type="ECO:0000313" key="2">
    <source>
        <dbReference type="EMBL" id="RKT67122.1"/>
    </source>
</evidence>
<comment type="caution">
    <text evidence="2">The sequence shown here is derived from an EMBL/GenBank/DDBJ whole genome shotgun (WGS) entry which is preliminary data.</text>
</comment>
<feature type="transmembrane region" description="Helical" evidence="1">
    <location>
        <begin position="61"/>
        <end position="81"/>
    </location>
</feature>
<keyword evidence="1" id="KW-0472">Membrane</keyword>
<evidence type="ECO:0000313" key="3">
    <source>
        <dbReference type="Proteomes" id="UP000272729"/>
    </source>
</evidence>
<organism evidence="2 3">
    <name type="scientific">Saccharothrix variisporea</name>
    <dbReference type="NCBI Taxonomy" id="543527"/>
    <lineage>
        <taxon>Bacteria</taxon>
        <taxon>Bacillati</taxon>
        <taxon>Actinomycetota</taxon>
        <taxon>Actinomycetes</taxon>
        <taxon>Pseudonocardiales</taxon>
        <taxon>Pseudonocardiaceae</taxon>
        <taxon>Saccharothrix</taxon>
    </lineage>
</organism>
<dbReference type="RefSeq" id="WP_121217191.1">
    <property type="nucleotide sequence ID" value="NZ_JBIUBA010000046.1"/>
</dbReference>
<sequence length="96" mass="9723">MTVHLLGVLVGVVVPILNGLLTKQAETKLRAVLQLVLNSAAGLLAEWYASAQAGTAYDLKAAALTAGIALVTAIAVEAGVWSPLGVSAWAKSTGRA</sequence>
<reference evidence="2 3" key="1">
    <citation type="submission" date="2018-10" db="EMBL/GenBank/DDBJ databases">
        <title>Sequencing the genomes of 1000 actinobacteria strains.</title>
        <authorList>
            <person name="Klenk H.-P."/>
        </authorList>
    </citation>
    <scope>NUCLEOTIDE SEQUENCE [LARGE SCALE GENOMIC DNA]</scope>
    <source>
        <strain evidence="2 3">DSM 43911</strain>
    </source>
</reference>
<evidence type="ECO:0008006" key="4">
    <source>
        <dbReference type="Google" id="ProtNLM"/>
    </source>
</evidence>
<accession>A0A495WZJ1</accession>
<evidence type="ECO:0000256" key="1">
    <source>
        <dbReference type="SAM" id="Phobius"/>
    </source>
</evidence>
<dbReference type="OrthoDB" id="9850201at2"/>
<dbReference type="Proteomes" id="UP000272729">
    <property type="component" value="Unassembled WGS sequence"/>
</dbReference>
<keyword evidence="1" id="KW-1133">Transmembrane helix</keyword>